<accession>A0A0E9UXU5</accession>
<reference evidence="1" key="2">
    <citation type="journal article" date="2015" name="Fish Shellfish Immunol.">
        <title>Early steps in the European eel (Anguilla anguilla)-Vibrio vulnificus interaction in the gills: Role of the RtxA13 toxin.</title>
        <authorList>
            <person name="Callol A."/>
            <person name="Pajuelo D."/>
            <person name="Ebbesson L."/>
            <person name="Teles M."/>
            <person name="MacKenzie S."/>
            <person name="Amaro C."/>
        </authorList>
    </citation>
    <scope>NUCLEOTIDE SEQUENCE</scope>
</reference>
<dbReference type="EMBL" id="GBXM01037940">
    <property type="protein sequence ID" value="JAH70637.1"/>
    <property type="molecule type" value="Transcribed_RNA"/>
</dbReference>
<reference evidence="1" key="1">
    <citation type="submission" date="2014-11" db="EMBL/GenBank/DDBJ databases">
        <authorList>
            <person name="Amaro Gonzalez C."/>
        </authorList>
    </citation>
    <scope>NUCLEOTIDE SEQUENCE</scope>
</reference>
<sequence>MNGSQCMNCSPFATNIYFYYFTNLFFSYRNAQFSRLL</sequence>
<proteinExistence type="predicted"/>
<protein>
    <submittedName>
        <fullName evidence="1">Uncharacterized protein</fullName>
    </submittedName>
</protein>
<organism evidence="1">
    <name type="scientific">Anguilla anguilla</name>
    <name type="common">European freshwater eel</name>
    <name type="synonym">Muraena anguilla</name>
    <dbReference type="NCBI Taxonomy" id="7936"/>
    <lineage>
        <taxon>Eukaryota</taxon>
        <taxon>Metazoa</taxon>
        <taxon>Chordata</taxon>
        <taxon>Craniata</taxon>
        <taxon>Vertebrata</taxon>
        <taxon>Euteleostomi</taxon>
        <taxon>Actinopterygii</taxon>
        <taxon>Neopterygii</taxon>
        <taxon>Teleostei</taxon>
        <taxon>Anguilliformes</taxon>
        <taxon>Anguillidae</taxon>
        <taxon>Anguilla</taxon>
    </lineage>
</organism>
<name>A0A0E9UXU5_ANGAN</name>
<evidence type="ECO:0000313" key="1">
    <source>
        <dbReference type="EMBL" id="JAH70637.1"/>
    </source>
</evidence>
<dbReference type="AlphaFoldDB" id="A0A0E9UXU5"/>